<keyword evidence="6" id="KW-1185">Reference proteome</keyword>
<evidence type="ECO:0000256" key="3">
    <source>
        <dbReference type="ARBA" id="ARBA00022553"/>
    </source>
</evidence>
<dbReference type="InterPro" id="IPR004358">
    <property type="entry name" value="Sig_transdc_His_kin-like_C"/>
</dbReference>
<dbReference type="Pfam" id="PF02518">
    <property type="entry name" value="HATPase_c"/>
    <property type="match status" value="1"/>
</dbReference>
<dbReference type="SUPFAM" id="SSF55874">
    <property type="entry name" value="ATPase domain of HSP90 chaperone/DNA topoisomerase II/histidine kinase"/>
    <property type="match status" value="1"/>
</dbReference>
<dbReference type="PANTHER" id="PTHR43065:SF42">
    <property type="entry name" value="TWO-COMPONENT SENSOR PPRA"/>
    <property type="match status" value="1"/>
</dbReference>
<dbReference type="InterPro" id="IPR036890">
    <property type="entry name" value="HATPase_C_sf"/>
</dbReference>
<dbReference type="PRINTS" id="PR00344">
    <property type="entry name" value="BCTRLSENSOR"/>
</dbReference>
<dbReference type="EC" id="2.7.13.3" evidence="2"/>
<dbReference type="KEGG" id="vcy:IX92_28505"/>
<gene>
    <name evidence="5" type="ORF">IX92_28505</name>
</gene>
<geneLocation type="plasmid" evidence="5 6">
    <name>p319</name>
</geneLocation>
<dbReference type="Proteomes" id="UP000030081">
    <property type="component" value="Plasmid p319"/>
</dbReference>
<proteinExistence type="predicted"/>
<dbReference type="InterPro" id="IPR003661">
    <property type="entry name" value="HisK_dim/P_dom"/>
</dbReference>
<dbReference type="SUPFAM" id="SSF47384">
    <property type="entry name" value="Homodimeric domain of signal transducing histidine kinase"/>
    <property type="match status" value="1"/>
</dbReference>
<comment type="catalytic activity">
    <reaction evidence="1">
        <text>ATP + protein L-histidine = ADP + protein N-phospho-L-histidine.</text>
        <dbReference type="EC" id="2.7.13.3"/>
    </reaction>
</comment>
<keyword evidence="3" id="KW-0597">Phosphoprotein</keyword>
<evidence type="ECO:0000259" key="4">
    <source>
        <dbReference type="PROSITE" id="PS50109"/>
    </source>
</evidence>
<evidence type="ECO:0000313" key="5">
    <source>
        <dbReference type="EMBL" id="AIW22964.1"/>
    </source>
</evidence>
<dbReference type="Gene3D" id="1.10.287.130">
    <property type="match status" value="1"/>
</dbReference>
<dbReference type="InterPro" id="IPR003594">
    <property type="entry name" value="HATPase_dom"/>
</dbReference>
<dbReference type="SUPFAM" id="SSF55781">
    <property type="entry name" value="GAF domain-like"/>
    <property type="match status" value="1"/>
</dbReference>
<dbReference type="PROSITE" id="PS50109">
    <property type="entry name" value="HIS_KIN"/>
    <property type="match status" value="1"/>
</dbReference>
<dbReference type="Gene3D" id="3.30.565.10">
    <property type="entry name" value="Histidine kinase-like ATPase, C-terminal domain"/>
    <property type="match status" value="1"/>
</dbReference>
<accession>A0AAN0SI28</accession>
<sequence length="561" mass="62178">MTELLVVSQRDEKPAYFSQLNGEDTADLKQVKAWLRSRNVGVVVVDMEAQTERYVAELVPFVRKNLKNHFVALWVVAESGAAFSDVDRIVEPALFCQPDLQNDIERELRKQRAISKALGQQKGYLKLLAKINKFNRSNVSPNQVLAEFVNELNAFCGARQTYVLRQSKDPDDTLMAYKALPEGKLQRSELAAEVTTLWQSYLTLTKPDIKFAEQEAQPHALVFPVWVLDKHSCTVICQVDQAEAAKFTFSKIKVLEEAAAQLKIILENMESQRRMKQHYQRLKSSLAELSMAKEQLVHSEKMASLGRLTAGIAHEINNPLGIALGNFTPLSDYAEAMMKLIAMHDEFIGNLAASGQADVPDQIVDYKKEKDVSFILEDLSSVIADSRASLLRVKSIVSDLSSLSQGVQSERETCKLKLICDEVIKLHFYENERQPRIDNLVPEDVVIHTNPALLTQALGNLHANALEALQGGDEEAVITYRCDGEPGRVILTVADTGVGIASDDLHRVLDPFFTTKPLGDGRGMGLTVAFNVIHGLGGELTLASQVGEGTQVMLSLPTDHT</sequence>
<dbReference type="EMBL" id="CP009620">
    <property type="protein sequence ID" value="AIW22964.1"/>
    <property type="molecule type" value="Genomic_DNA"/>
</dbReference>
<dbReference type="AlphaFoldDB" id="A0AAN0SI28"/>
<keyword evidence="5" id="KW-0614">Plasmid</keyword>
<dbReference type="PANTHER" id="PTHR43065">
    <property type="entry name" value="SENSOR HISTIDINE KINASE"/>
    <property type="match status" value="1"/>
</dbReference>
<dbReference type="CDD" id="cd00082">
    <property type="entry name" value="HisKA"/>
    <property type="match status" value="1"/>
</dbReference>
<name>A0AAN0SI28_9VIBR</name>
<dbReference type="InterPro" id="IPR036097">
    <property type="entry name" value="HisK_dim/P_sf"/>
</dbReference>
<dbReference type="GO" id="GO:0000155">
    <property type="term" value="F:phosphorelay sensor kinase activity"/>
    <property type="evidence" value="ECO:0007669"/>
    <property type="project" value="InterPro"/>
</dbReference>
<organism evidence="5 6">
    <name type="scientific">Vibrio coralliilyticus</name>
    <dbReference type="NCBI Taxonomy" id="190893"/>
    <lineage>
        <taxon>Bacteria</taxon>
        <taxon>Pseudomonadati</taxon>
        <taxon>Pseudomonadota</taxon>
        <taxon>Gammaproteobacteria</taxon>
        <taxon>Vibrionales</taxon>
        <taxon>Vibrionaceae</taxon>
        <taxon>Vibrio</taxon>
    </lineage>
</organism>
<dbReference type="InterPro" id="IPR005467">
    <property type="entry name" value="His_kinase_dom"/>
</dbReference>
<feature type="domain" description="Histidine kinase" evidence="4">
    <location>
        <begin position="311"/>
        <end position="560"/>
    </location>
</feature>
<dbReference type="RefSeq" id="WP_043011900.1">
    <property type="nucleotide sequence ID" value="NZ_CP009620.1"/>
</dbReference>
<evidence type="ECO:0000256" key="2">
    <source>
        <dbReference type="ARBA" id="ARBA00012438"/>
    </source>
</evidence>
<dbReference type="SMART" id="SM00387">
    <property type="entry name" value="HATPase_c"/>
    <property type="match status" value="1"/>
</dbReference>
<protein>
    <recommendedName>
        <fullName evidence="2">histidine kinase</fullName>
        <ecNumber evidence="2">2.7.13.3</ecNumber>
    </recommendedName>
</protein>
<reference evidence="5 6" key="1">
    <citation type="submission" date="2014-10" db="EMBL/GenBank/DDBJ databases">
        <title>The Complete Genome Sequence for the Shellfish Pathogen Vibrio coralliilyticus RE98 Isolated from a Shellfish Hatchery.</title>
        <authorList>
            <person name="Richards G.P."/>
            <person name="Bono J.L."/>
            <person name="Watson M.A."/>
            <person name="Needleman D.S."/>
        </authorList>
    </citation>
    <scope>NUCLEOTIDE SEQUENCE [LARGE SCALE GENOMIC DNA]</scope>
    <source>
        <strain evidence="5 6">RE98</strain>
        <plasmid evidence="5 6">p319</plasmid>
    </source>
</reference>
<evidence type="ECO:0000256" key="1">
    <source>
        <dbReference type="ARBA" id="ARBA00000085"/>
    </source>
</evidence>
<evidence type="ECO:0000313" key="6">
    <source>
        <dbReference type="Proteomes" id="UP000030081"/>
    </source>
</evidence>